<comment type="caution">
    <text evidence="2">The sequence shown here is derived from an EMBL/GenBank/DDBJ whole genome shotgun (WGS) entry which is preliminary data.</text>
</comment>
<sequence length="316" mass="35215">MLIRIRRGWELPESAATPEAVVMGRRGALGAGIAAGAAALALPGLASPALAQAVAPAMRNPRYQPGREITPEADVASYNNYYEFGTSKSVASAAARLKVSPWSVKFDGLVERPRELGLEDLLKQVRQEERVLRHRCVEAWAMTVPWTGFPMSELVRLAAPRPEAKFVVFETATQRDTMPGLRQAWYPWPYSDGCSVAEARNELAFIATGMYGKPLPPQNGAPIRALFPWKYGFKAPKSIVRVTFQAEQPVGYWEKLQASEYGFWANVNPEVAHPRWSQASERLLGSNERVPTRIYNGYGEFVAPLYAGMQNQRIWY</sequence>
<name>A0A502G1M4_9PROT</name>
<dbReference type="SUPFAM" id="SSF56524">
    <property type="entry name" value="Oxidoreductase molybdopterin-binding domain"/>
    <property type="match status" value="1"/>
</dbReference>
<proteinExistence type="predicted"/>
<dbReference type="InterPro" id="IPR036374">
    <property type="entry name" value="OxRdtase_Mopterin-bd_sf"/>
</dbReference>
<organism evidence="2 3">
    <name type="scientific">Muricoccus nepalensis</name>
    <dbReference type="NCBI Taxonomy" id="1854500"/>
    <lineage>
        <taxon>Bacteria</taxon>
        <taxon>Pseudomonadati</taxon>
        <taxon>Pseudomonadota</taxon>
        <taxon>Alphaproteobacteria</taxon>
        <taxon>Acetobacterales</taxon>
        <taxon>Roseomonadaceae</taxon>
        <taxon>Muricoccus</taxon>
    </lineage>
</organism>
<dbReference type="Pfam" id="PF00174">
    <property type="entry name" value="Oxidored_molyb"/>
    <property type="match status" value="1"/>
</dbReference>
<dbReference type="PANTHER" id="PTHR43032">
    <property type="entry name" value="PROTEIN-METHIONINE-SULFOXIDE REDUCTASE"/>
    <property type="match status" value="1"/>
</dbReference>
<dbReference type="NCBIfam" id="NF003767">
    <property type="entry name" value="PRK05363.1"/>
    <property type="match status" value="1"/>
</dbReference>
<keyword evidence="3" id="KW-1185">Reference proteome</keyword>
<dbReference type="Gene3D" id="3.90.420.10">
    <property type="entry name" value="Oxidoreductase, molybdopterin-binding domain"/>
    <property type="match status" value="1"/>
</dbReference>
<dbReference type="OrthoDB" id="9795587at2"/>
<evidence type="ECO:0000259" key="1">
    <source>
        <dbReference type="Pfam" id="PF00174"/>
    </source>
</evidence>
<dbReference type="PANTHER" id="PTHR43032:SF3">
    <property type="entry name" value="PROTEIN-METHIONINE-SULFOXIDE REDUCTASE CATALYTIC SUBUNIT MSRP"/>
    <property type="match status" value="1"/>
</dbReference>
<dbReference type="InterPro" id="IPR006311">
    <property type="entry name" value="TAT_signal"/>
</dbReference>
<dbReference type="AlphaFoldDB" id="A0A502G1M4"/>
<protein>
    <submittedName>
        <fullName evidence="2">Protein-methionine-sulfoxide reductase catalytic subunit MsrP</fullName>
    </submittedName>
</protein>
<dbReference type="InterPro" id="IPR000572">
    <property type="entry name" value="OxRdtase_Mopterin-bd_dom"/>
</dbReference>
<accession>A0A502G1M4</accession>
<gene>
    <name evidence="2" type="primary">msrP</name>
    <name evidence="2" type="ORF">EAH89_14500</name>
</gene>
<evidence type="ECO:0000313" key="3">
    <source>
        <dbReference type="Proteomes" id="UP000317078"/>
    </source>
</evidence>
<dbReference type="EMBL" id="RCZP01000013">
    <property type="protein sequence ID" value="TPG55462.1"/>
    <property type="molecule type" value="Genomic_DNA"/>
</dbReference>
<dbReference type="RefSeq" id="WP_140884374.1">
    <property type="nucleotide sequence ID" value="NZ_RCZP01000013.1"/>
</dbReference>
<dbReference type="PROSITE" id="PS51318">
    <property type="entry name" value="TAT"/>
    <property type="match status" value="1"/>
</dbReference>
<feature type="domain" description="Oxidoreductase molybdopterin-binding" evidence="1">
    <location>
        <begin position="97"/>
        <end position="253"/>
    </location>
</feature>
<evidence type="ECO:0000313" key="2">
    <source>
        <dbReference type="EMBL" id="TPG55462.1"/>
    </source>
</evidence>
<reference evidence="2 3" key="1">
    <citation type="journal article" date="2019" name="Environ. Microbiol.">
        <title>Species interactions and distinct microbial communities in high Arctic permafrost affected cryosols are associated with the CH4 and CO2 gas fluxes.</title>
        <authorList>
            <person name="Altshuler I."/>
            <person name="Hamel J."/>
            <person name="Turney S."/>
            <person name="Magnuson E."/>
            <person name="Levesque R."/>
            <person name="Greer C."/>
            <person name="Whyte L.G."/>
        </authorList>
    </citation>
    <scope>NUCLEOTIDE SEQUENCE [LARGE SCALE GENOMIC DNA]</scope>
    <source>
        <strain evidence="2 3">S9.3B</strain>
    </source>
</reference>
<dbReference type="Proteomes" id="UP000317078">
    <property type="component" value="Unassembled WGS sequence"/>
</dbReference>